<sequence>MQLQSSVALLQKSFSLLNKLAYRYLVVIDDVWTRLAWETIQSALPKNVHTSRIIMTTRINSVGQLCCASDKGFIYQMKPLSRSDSENLFLKRIFCDEEKFPVQLEMVKNEMLAKCDGLPLAIVTLASLLHTKPRTKEEWDRALNSISYMHEKDSGLEVMDKILSLSYNELPHHMRNCLLHLSTFPEDHKIYKDILVWRWIAEGFVAGKQGYTLEQVAESYFYELINRNLIQHITLVPRYGMYAVEEGCRVHDIILNFLIPRSVEENFVTLLDSEGLPSSDRKIRRLSVWHNPIHSMEVFRGTMDLSHLRSISLCNINAQGWAAMPSVLDLPVLRVLDLEEYNDLRIADPDCILGLFHLRYLRFGGAICAMLPAQIGNLQYLQTLDLSGANVTQLPKSIILLKRLVRLVGYQLIMPDGFGNMESLQELGNLDGCNFSLSFGEDLALLSKLRVVRVTFIGGSTSNPRTREESLLSALCKLGGNINYLRCVYIYDNVGGGDCLVDSWYPPPSQLQKFVHISKHLRFPKWITSSLCDLTYLDILVQKMEREHLRILEDLPAICSLYLDVKQVADDGLVISRGGAFPSLTCFQFYNIEGPGLVFERGMRKLELLRLGFDADKAQSTYGSLDAGIRHLSSVKNIFLTVRVVSEGEHDPMEEAVKSAIFDGQIHKLPNYPRVDIGFSRRRSGGM</sequence>
<dbReference type="Gene3D" id="1.10.10.10">
    <property type="entry name" value="Winged helix-like DNA-binding domain superfamily/Winged helix DNA-binding domain"/>
    <property type="match status" value="1"/>
</dbReference>
<dbReference type="Pfam" id="PF23598">
    <property type="entry name" value="LRR_14"/>
    <property type="match status" value="1"/>
</dbReference>
<evidence type="ECO:0000259" key="3">
    <source>
        <dbReference type="Pfam" id="PF00931"/>
    </source>
</evidence>
<dbReference type="Gene3D" id="1.10.8.430">
    <property type="entry name" value="Helical domain of apoptotic protease-activating factors"/>
    <property type="match status" value="1"/>
</dbReference>
<evidence type="ECO:0000259" key="4">
    <source>
        <dbReference type="Pfam" id="PF23559"/>
    </source>
</evidence>
<dbReference type="PRINTS" id="PR00364">
    <property type="entry name" value="DISEASERSIST"/>
</dbReference>
<evidence type="ECO:0000256" key="1">
    <source>
        <dbReference type="ARBA" id="ARBA00022737"/>
    </source>
</evidence>
<comment type="caution">
    <text evidence="6">The sequence shown here is derived from an EMBL/GenBank/DDBJ whole genome shotgun (WGS) entry which is preliminary data.</text>
</comment>
<gene>
    <name evidence="6" type="ORF">HU200_045848</name>
</gene>
<evidence type="ECO:0000259" key="5">
    <source>
        <dbReference type="Pfam" id="PF23598"/>
    </source>
</evidence>
<dbReference type="InterPro" id="IPR044974">
    <property type="entry name" value="Disease_R_plants"/>
</dbReference>
<dbReference type="InterPro" id="IPR055414">
    <property type="entry name" value="LRR_R13L4/SHOC2-like"/>
</dbReference>
<accession>A0A835AZZ1</accession>
<keyword evidence="7" id="KW-1185">Reference proteome</keyword>
<dbReference type="PANTHER" id="PTHR23155:SF972">
    <property type="entry name" value="OS11G0238700 PROTEIN"/>
    <property type="match status" value="1"/>
</dbReference>
<dbReference type="GO" id="GO:0009626">
    <property type="term" value="P:plant-type hypersensitive response"/>
    <property type="evidence" value="ECO:0007669"/>
    <property type="project" value="UniProtKB-ARBA"/>
</dbReference>
<dbReference type="GO" id="GO:0042742">
    <property type="term" value="P:defense response to bacterium"/>
    <property type="evidence" value="ECO:0007669"/>
    <property type="project" value="UniProtKB-ARBA"/>
</dbReference>
<keyword evidence="2" id="KW-0611">Plant defense</keyword>
<dbReference type="FunFam" id="1.10.10.10:FF:000322">
    <property type="entry name" value="Probable disease resistance protein At1g63360"/>
    <property type="match status" value="1"/>
</dbReference>
<protein>
    <recommendedName>
        <fullName evidence="8">NB-ARC domain-containing protein</fullName>
    </recommendedName>
</protein>
<dbReference type="InterPro" id="IPR027417">
    <property type="entry name" value="P-loop_NTPase"/>
</dbReference>
<dbReference type="InterPro" id="IPR058922">
    <property type="entry name" value="WHD_DRP"/>
</dbReference>
<feature type="domain" description="NB-ARC" evidence="3">
    <location>
        <begin position="16"/>
        <end position="94"/>
    </location>
</feature>
<name>A0A835AZZ1_9POAL</name>
<dbReference type="SUPFAM" id="SSF52540">
    <property type="entry name" value="P-loop containing nucleoside triphosphate hydrolases"/>
    <property type="match status" value="1"/>
</dbReference>
<dbReference type="Pfam" id="PF00931">
    <property type="entry name" value="NB-ARC"/>
    <property type="match status" value="1"/>
</dbReference>
<dbReference type="Proteomes" id="UP000636709">
    <property type="component" value="Unassembled WGS sequence"/>
</dbReference>
<dbReference type="Gene3D" id="3.40.50.300">
    <property type="entry name" value="P-loop containing nucleotide triphosphate hydrolases"/>
    <property type="match status" value="1"/>
</dbReference>
<dbReference type="Pfam" id="PF23559">
    <property type="entry name" value="WHD_DRP"/>
    <property type="match status" value="1"/>
</dbReference>
<evidence type="ECO:0008006" key="8">
    <source>
        <dbReference type="Google" id="ProtNLM"/>
    </source>
</evidence>
<dbReference type="Gene3D" id="3.80.10.10">
    <property type="entry name" value="Ribonuclease Inhibitor"/>
    <property type="match status" value="1"/>
</dbReference>
<feature type="domain" description="Disease resistance R13L4/SHOC-2-like LRR" evidence="5">
    <location>
        <begin position="307"/>
        <end position="674"/>
    </location>
</feature>
<feature type="domain" description="Disease resistance protein winged helix" evidence="4">
    <location>
        <begin position="184"/>
        <end position="256"/>
    </location>
</feature>
<dbReference type="GO" id="GO:0043531">
    <property type="term" value="F:ADP binding"/>
    <property type="evidence" value="ECO:0007669"/>
    <property type="project" value="InterPro"/>
</dbReference>
<dbReference type="OrthoDB" id="677984at2759"/>
<dbReference type="PANTHER" id="PTHR23155">
    <property type="entry name" value="DISEASE RESISTANCE PROTEIN RP"/>
    <property type="match status" value="1"/>
</dbReference>
<proteinExistence type="predicted"/>
<keyword evidence="1" id="KW-0677">Repeat</keyword>
<dbReference type="AlphaFoldDB" id="A0A835AZZ1"/>
<dbReference type="EMBL" id="JACEFO010002125">
    <property type="protein sequence ID" value="KAF8679089.1"/>
    <property type="molecule type" value="Genomic_DNA"/>
</dbReference>
<dbReference type="GO" id="GO:0002758">
    <property type="term" value="P:innate immune response-activating signaling pathway"/>
    <property type="evidence" value="ECO:0007669"/>
    <property type="project" value="UniProtKB-ARBA"/>
</dbReference>
<dbReference type="InterPro" id="IPR032675">
    <property type="entry name" value="LRR_dom_sf"/>
</dbReference>
<reference evidence="6" key="1">
    <citation type="submission" date="2020-07" db="EMBL/GenBank/DDBJ databases">
        <title>Genome sequence and genetic diversity analysis of an under-domesticated orphan crop, white fonio (Digitaria exilis).</title>
        <authorList>
            <person name="Bennetzen J.L."/>
            <person name="Chen S."/>
            <person name="Ma X."/>
            <person name="Wang X."/>
            <person name="Yssel A.E.J."/>
            <person name="Chaluvadi S.R."/>
            <person name="Johnson M."/>
            <person name="Gangashetty P."/>
            <person name="Hamidou F."/>
            <person name="Sanogo M.D."/>
            <person name="Zwaenepoel A."/>
            <person name="Wallace J."/>
            <person name="Van De Peer Y."/>
            <person name="Van Deynze A."/>
        </authorList>
    </citation>
    <scope>NUCLEOTIDE SEQUENCE</scope>
    <source>
        <tissue evidence="6">Leaves</tissue>
    </source>
</reference>
<dbReference type="InterPro" id="IPR002182">
    <property type="entry name" value="NB-ARC"/>
</dbReference>
<dbReference type="InterPro" id="IPR042197">
    <property type="entry name" value="Apaf_helical"/>
</dbReference>
<evidence type="ECO:0000313" key="7">
    <source>
        <dbReference type="Proteomes" id="UP000636709"/>
    </source>
</evidence>
<organism evidence="6 7">
    <name type="scientific">Digitaria exilis</name>
    <dbReference type="NCBI Taxonomy" id="1010633"/>
    <lineage>
        <taxon>Eukaryota</taxon>
        <taxon>Viridiplantae</taxon>
        <taxon>Streptophyta</taxon>
        <taxon>Embryophyta</taxon>
        <taxon>Tracheophyta</taxon>
        <taxon>Spermatophyta</taxon>
        <taxon>Magnoliopsida</taxon>
        <taxon>Liliopsida</taxon>
        <taxon>Poales</taxon>
        <taxon>Poaceae</taxon>
        <taxon>PACMAD clade</taxon>
        <taxon>Panicoideae</taxon>
        <taxon>Panicodae</taxon>
        <taxon>Paniceae</taxon>
        <taxon>Anthephorinae</taxon>
        <taxon>Digitaria</taxon>
    </lineage>
</organism>
<dbReference type="InterPro" id="IPR036388">
    <property type="entry name" value="WH-like_DNA-bd_sf"/>
</dbReference>
<evidence type="ECO:0000256" key="2">
    <source>
        <dbReference type="ARBA" id="ARBA00022821"/>
    </source>
</evidence>
<evidence type="ECO:0000313" key="6">
    <source>
        <dbReference type="EMBL" id="KAF8679089.1"/>
    </source>
</evidence>
<dbReference type="SUPFAM" id="SSF52047">
    <property type="entry name" value="RNI-like"/>
    <property type="match status" value="1"/>
</dbReference>